<reference evidence="2 3" key="1">
    <citation type="submission" date="2023-01" db="EMBL/GenBank/DDBJ databases">
        <authorList>
            <person name="Kreplak J."/>
        </authorList>
    </citation>
    <scope>NUCLEOTIDE SEQUENCE [LARGE SCALE GENOMIC DNA]</scope>
</reference>
<dbReference type="AlphaFoldDB" id="A0AAV1AXS2"/>
<accession>A0AAV1AXS2</accession>
<evidence type="ECO:0000313" key="2">
    <source>
        <dbReference type="EMBL" id="CAI8613869.1"/>
    </source>
</evidence>
<keyword evidence="1" id="KW-0472">Membrane</keyword>
<proteinExistence type="predicted"/>
<keyword evidence="1" id="KW-1133">Transmembrane helix</keyword>
<evidence type="ECO:0000256" key="1">
    <source>
        <dbReference type="SAM" id="Phobius"/>
    </source>
</evidence>
<evidence type="ECO:0000313" key="3">
    <source>
        <dbReference type="Proteomes" id="UP001157006"/>
    </source>
</evidence>
<dbReference type="EMBL" id="OX451740">
    <property type="protein sequence ID" value="CAI8613869.1"/>
    <property type="molecule type" value="Genomic_DNA"/>
</dbReference>
<feature type="transmembrane region" description="Helical" evidence="1">
    <location>
        <begin position="102"/>
        <end position="120"/>
    </location>
</feature>
<dbReference type="Proteomes" id="UP001157006">
    <property type="component" value="Chromosome 5"/>
</dbReference>
<keyword evidence="1" id="KW-0812">Transmembrane</keyword>
<protein>
    <submittedName>
        <fullName evidence="2">Uncharacterized protein</fullName>
    </submittedName>
</protein>
<feature type="transmembrane region" description="Helical" evidence="1">
    <location>
        <begin position="12"/>
        <end position="34"/>
    </location>
</feature>
<keyword evidence="3" id="KW-1185">Reference proteome</keyword>
<sequence length="125" mass="13831">MARSQVKFNECFIHVSSSVSYIFSFVSFIEITVISTHLDIEDFVLLKSFKVNIRSPKASNIIEVIWQPLPRNCIKLNCGGASIYTSGFSACGDIARDNDNGFWGAFASFLGVMNSLIAELRGAMH</sequence>
<name>A0AAV1AXS2_VICFA</name>
<organism evidence="2 3">
    <name type="scientific">Vicia faba</name>
    <name type="common">Broad bean</name>
    <name type="synonym">Faba vulgaris</name>
    <dbReference type="NCBI Taxonomy" id="3906"/>
    <lineage>
        <taxon>Eukaryota</taxon>
        <taxon>Viridiplantae</taxon>
        <taxon>Streptophyta</taxon>
        <taxon>Embryophyta</taxon>
        <taxon>Tracheophyta</taxon>
        <taxon>Spermatophyta</taxon>
        <taxon>Magnoliopsida</taxon>
        <taxon>eudicotyledons</taxon>
        <taxon>Gunneridae</taxon>
        <taxon>Pentapetalae</taxon>
        <taxon>rosids</taxon>
        <taxon>fabids</taxon>
        <taxon>Fabales</taxon>
        <taxon>Fabaceae</taxon>
        <taxon>Papilionoideae</taxon>
        <taxon>50 kb inversion clade</taxon>
        <taxon>NPAAA clade</taxon>
        <taxon>Hologalegina</taxon>
        <taxon>IRL clade</taxon>
        <taxon>Fabeae</taxon>
        <taxon>Vicia</taxon>
    </lineage>
</organism>
<gene>
    <name evidence="2" type="ORF">VFH_V101720</name>
</gene>